<sequence length="196" mass="22273">MAFTLPTQTDAQTETETETETEDETVFGGERVEDYEDYWKTIDMIRLLKKSCKALGVAKKKDKGRSPWADHYCHFDAIAYGDDENEGLKQKCASLDGNLPTYKDEFEEPEGEFDKITKDNCEDFGLPADSFGEDEDPIFVPVDYEAPEEVWYQTEGEEVETETVKETFETVNRVGDATSDELLEAIEEAGMKVVWA</sequence>
<dbReference type="RefSeq" id="WP_074793227.1">
    <property type="nucleotide sequence ID" value="NZ_FOAD01000003.1"/>
</dbReference>
<reference evidence="2 3" key="1">
    <citation type="submission" date="2016-10" db="EMBL/GenBank/DDBJ databases">
        <authorList>
            <person name="de Groot N.N."/>
        </authorList>
    </citation>
    <scope>NUCLEOTIDE SEQUENCE [LARGE SCALE GENOMIC DNA]</scope>
    <source>
        <strain evidence="2 3">CDM_5</strain>
    </source>
</reference>
<gene>
    <name evidence="2" type="ORF">SAMN04488691_103188</name>
</gene>
<evidence type="ECO:0000256" key="1">
    <source>
        <dbReference type="SAM" id="MobiDB-lite"/>
    </source>
</evidence>
<protein>
    <submittedName>
        <fullName evidence="2">Uncharacterized protein</fullName>
    </submittedName>
</protein>
<evidence type="ECO:0000313" key="3">
    <source>
        <dbReference type="Proteomes" id="UP000183894"/>
    </source>
</evidence>
<feature type="region of interest" description="Disordered" evidence="1">
    <location>
        <begin position="1"/>
        <end position="25"/>
    </location>
</feature>
<dbReference type="Proteomes" id="UP000183894">
    <property type="component" value="Unassembled WGS sequence"/>
</dbReference>
<proteinExistence type="predicted"/>
<dbReference type="EMBL" id="FOAD01000003">
    <property type="protein sequence ID" value="SEL18377.1"/>
    <property type="molecule type" value="Genomic_DNA"/>
</dbReference>
<dbReference type="OrthoDB" id="346346at2157"/>
<organism evidence="2 3">
    <name type="scientific">Haloferax larsenii</name>
    <dbReference type="NCBI Taxonomy" id="302484"/>
    <lineage>
        <taxon>Archaea</taxon>
        <taxon>Methanobacteriati</taxon>
        <taxon>Methanobacteriota</taxon>
        <taxon>Stenosarchaea group</taxon>
        <taxon>Halobacteria</taxon>
        <taxon>Halobacteriales</taxon>
        <taxon>Haloferacaceae</taxon>
        <taxon>Haloferax</taxon>
    </lineage>
</organism>
<dbReference type="AlphaFoldDB" id="A0A1H7N666"/>
<accession>A0A1H7N666</accession>
<evidence type="ECO:0000313" key="2">
    <source>
        <dbReference type="EMBL" id="SEL18377.1"/>
    </source>
</evidence>
<name>A0A1H7N666_HALLR</name>
<feature type="compositionally biased region" description="Acidic residues" evidence="1">
    <location>
        <begin position="13"/>
        <end position="25"/>
    </location>
</feature>